<evidence type="ECO:0000259" key="1">
    <source>
        <dbReference type="Pfam" id="PF07727"/>
    </source>
</evidence>
<sequence length="104" mass="11914">MLPPEGYLCAQPGQVCWLKRSLYGLKQACRQWNIELTSKLESHDFTLSPHDHFTKGTSFLALLVYVDDILITEPSLACIQEVKTYLDRLFTIKDLGFAKYFLGL</sequence>
<accession>A0AAW2Y9E8</accession>
<protein>
    <submittedName>
        <fullName evidence="2">Retrovirus-related Pol polyprotein from transposon TNT 1-94</fullName>
    </submittedName>
</protein>
<dbReference type="Pfam" id="PF07727">
    <property type="entry name" value="RVT_2"/>
    <property type="match status" value="1"/>
</dbReference>
<organism evidence="2">
    <name type="scientific">Sesamum latifolium</name>
    <dbReference type="NCBI Taxonomy" id="2727402"/>
    <lineage>
        <taxon>Eukaryota</taxon>
        <taxon>Viridiplantae</taxon>
        <taxon>Streptophyta</taxon>
        <taxon>Embryophyta</taxon>
        <taxon>Tracheophyta</taxon>
        <taxon>Spermatophyta</taxon>
        <taxon>Magnoliopsida</taxon>
        <taxon>eudicotyledons</taxon>
        <taxon>Gunneridae</taxon>
        <taxon>Pentapetalae</taxon>
        <taxon>asterids</taxon>
        <taxon>lamiids</taxon>
        <taxon>Lamiales</taxon>
        <taxon>Pedaliaceae</taxon>
        <taxon>Sesamum</taxon>
    </lineage>
</organism>
<evidence type="ECO:0000313" key="2">
    <source>
        <dbReference type="EMBL" id="KAL0462387.1"/>
    </source>
</evidence>
<dbReference type="SUPFAM" id="SSF56672">
    <property type="entry name" value="DNA/RNA polymerases"/>
    <property type="match status" value="1"/>
</dbReference>
<dbReference type="EMBL" id="JACGWN010000001">
    <property type="protein sequence ID" value="KAL0462387.1"/>
    <property type="molecule type" value="Genomic_DNA"/>
</dbReference>
<dbReference type="AlphaFoldDB" id="A0AAW2Y9E8"/>
<name>A0AAW2Y9E8_9LAMI</name>
<comment type="caution">
    <text evidence="2">The sequence shown here is derived from an EMBL/GenBank/DDBJ whole genome shotgun (WGS) entry which is preliminary data.</text>
</comment>
<gene>
    <name evidence="2" type="ORF">Slati_0126300</name>
</gene>
<proteinExistence type="predicted"/>
<feature type="domain" description="Reverse transcriptase Ty1/copia-type" evidence="1">
    <location>
        <begin position="2"/>
        <end position="104"/>
    </location>
</feature>
<reference evidence="2" key="1">
    <citation type="submission" date="2020-06" db="EMBL/GenBank/DDBJ databases">
        <authorList>
            <person name="Li T."/>
            <person name="Hu X."/>
            <person name="Zhang T."/>
            <person name="Song X."/>
            <person name="Zhang H."/>
            <person name="Dai N."/>
            <person name="Sheng W."/>
            <person name="Hou X."/>
            <person name="Wei L."/>
        </authorList>
    </citation>
    <scope>NUCLEOTIDE SEQUENCE</scope>
    <source>
        <strain evidence="2">KEN1</strain>
        <tissue evidence="2">Leaf</tissue>
    </source>
</reference>
<dbReference type="InterPro" id="IPR013103">
    <property type="entry name" value="RVT_2"/>
</dbReference>
<dbReference type="InterPro" id="IPR043502">
    <property type="entry name" value="DNA/RNA_pol_sf"/>
</dbReference>
<reference evidence="2" key="2">
    <citation type="journal article" date="2024" name="Plant">
        <title>Genomic evolution and insights into agronomic trait innovations of Sesamum species.</title>
        <authorList>
            <person name="Miao H."/>
            <person name="Wang L."/>
            <person name="Qu L."/>
            <person name="Liu H."/>
            <person name="Sun Y."/>
            <person name="Le M."/>
            <person name="Wang Q."/>
            <person name="Wei S."/>
            <person name="Zheng Y."/>
            <person name="Lin W."/>
            <person name="Duan Y."/>
            <person name="Cao H."/>
            <person name="Xiong S."/>
            <person name="Wang X."/>
            <person name="Wei L."/>
            <person name="Li C."/>
            <person name="Ma Q."/>
            <person name="Ju M."/>
            <person name="Zhao R."/>
            <person name="Li G."/>
            <person name="Mu C."/>
            <person name="Tian Q."/>
            <person name="Mei H."/>
            <person name="Zhang T."/>
            <person name="Gao T."/>
            <person name="Zhang H."/>
        </authorList>
    </citation>
    <scope>NUCLEOTIDE SEQUENCE</scope>
    <source>
        <strain evidence="2">KEN1</strain>
    </source>
</reference>